<evidence type="ECO:0000313" key="1">
    <source>
        <dbReference type="EMBL" id="MDA3733958.1"/>
    </source>
</evidence>
<accession>A0AA42DRG7</accession>
<proteinExistence type="predicted"/>
<dbReference type="EMBL" id="JAQIFT010000069">
    <property type="protein sequence ID" value="MDA3733958.1"/>
    <property type="molecule type" value="Genomic_DNA"/>
</dbReference>
<organism evidence="1 2">
    <name type="scientific">Holtiella tumoricola</name>
    <dbReference type="NCBI Taxonomy" id="3018743"/>
    <lineage>
        <taxon>Bacteria</taxon>
        <taxon>Bacillati</taxon>
        <taxon>Bacillota</taxon>
        <taxon>Clostridia</taxon>
        <taxon>Lachnospirales</taxon>
        <taxon>Cellulosilyticaceae</taxon>
        <taxon>Holtiella</taxon>
    </lineage>
</organism>
<evidence type="ECO:0000313" key="2">
    <source>
        <dbReference type="Proteomes" id="UP001169242"/>
    </source>
</evidence>
<sequence>MEWINLPIEIISKFNALGEIVPLKLRLEDENHHLQTAKVVNIIYTNENQFAGTKTLDYGCKVQFEASEKMLELRYHIVSHKWTIRRVIC</sequence>
<dbReference type="AlphaFoldDB" id="A0AA42DRG7"/>
<name>A0AA42DRG7_9FIRM</name>
<protein>
    <submittedName>
        <fullName evidence="1">Uncharacterized protein</fullName>
    </submittedName>
</protein>
<dbReference type="RefSeq" id="WP_053985581.1">
    <property type="nucleotide sequence ID" value="NZ_JAQIFT010000069.1"/>
</dbReference>
<gene>
    <name evidence="1" type="ORF">PBV87_21010</name>
</gene>
<keyword evidence="2" id="KW-1185">Reference proteome</keyword>
<dbReference type="Proteomes" id="UP001169242">
    <property type="component" value="Unassembled WGS sequence"/>
</dbReference>
<comment type="caution">
    <text evidence="1">The sequence shown here is derived from an EMBL/GenBank/DDBJ whole genome shotgun (WGS) entry which is preliminary data.</text>
</comment>
<reference evidence="1" key="1">
    <citation type="journal article" date="2023" name="Int. J. Syst. Evol. Microbiol.">
        <title>&lt;i&gt;Holtiella tumoricola&lt;/i&gt; gen. nov. sp. nov., isolated from a human clinical sample.</title>
        <authorList>
            <person name="Allen-Vercoe E."/>
            <person name="Daigneault M.C."/>
            <person name="Vancuren S.J."/>
            <person name="Cochrane K."/>
            <person name="O'Neal L.L."/>
            <person name="Sankaranarayanan K."/>
            <person name="Lawson P.A."/>
        </authorList>
    </citation>
    <scope>NUCLEOTIDE SEQUENCE</scope>
    <source>
        <strain evidence="1">CC70A</strain>
    </source>
</reference>